<evidence type="ECO:0000313" key="2">
    <source>
        <dbReference type="Proteomes" id="UP000000305"/>
    </source>
</evidence>
<dbReference type="PANTHER" id="PTHR23263:SF124">
    <property type="entry name" value="SMALL PROLINE-RICH PROTEIN 3"/>
    <property type="match status" value="1"/>
</dbReference>
<dbReference type="InParanoid" id="E9G0S6"/>
<reference evidence="1 2" key="1">
    <citation type="journal article" date="2011" name="Science">
        <title>The ecoresponsive genome of Daphnia pulex.</title>
        <authorList>
            <person name="Colbourne J.K."/>
            <person name="Pfrender M.E."/>
            <person name="Gilbert D."/>
            <person name="Thomas W.K."/>
            <person name="Tucker A."/>
            <person name="Oakley T.H."/>
            <person name="Tokishita S."/>
            <person name="Aerts A."/>
            <person name="Arnold G.J."/>
            <person name="Basu M.K."/>
            <person name="Bauer D.J."/>
            <person name="Caceres C.E."/>
            <person name="Carmel L."/>
            <person name="Casola C."/>
            <person name="Choi J.H."/>
            <person name="Detter J.C."/>
            <person name="Dong Q."/>
            <person name="Dusheyko S."/>
            <person name="Eads B.D."/>
            <person name="Frohlich T."/>
            <person name="Geiler-Samerotte K.A."/>
            <person name="Gerlach D."/>
            <person name="Hatcher P."/>
            <person name="Jogdeo S."/>
            <person name="Krijgsveld J."/>
            <person name="Kriventseva E.V."/>
            <person name="Kultz D."/>
            <person name="Laforsch C."/>
            <person name="Lindquist E."/>
            <person name="Lopez J."/>
            <person name="Manak J.R."/>
            <person name="Muller J."/>
            <person name="Pangilinan J."/>
            <person name="Patwardhan R.P."/>
            <person name="Pitluck S."/>
            <person name="Pritham E.J."/>
            <person name="Rechtsteiner A."/>
            <person name="Rho M."/>
            <person name="Rogozin I.B."/>
            <person name="Sakarya O."/>
            <person name="Salamov A."/>
            <person name="Schaack S."/>
            <person name="Shapiro H."/>
            <person name="Shiga Y."/>
            <person name="Skalitzky C."/>
            <person name="Smith Z."/>
            <person name="Souvorov A."/>
            <person name="Sung W."/>
            <person name="Tang Z."/>
            <person name="Tsuchiya D."/>
            <person name="Tu H."/>
            <person name="Vos H."/>
            <person name="Wang M."/>
            <person name="Wolf Y.I."/>
            <person name="Yamagata H."/>
            <person name="Yamada T."/>
            <person name="Ye Y."/>
            <person name="Shaw J.R."/>
            <person name="Andrews J."/>
            <person name="Crease T.J."/>
            <person name="Tang H."/>
            <person name="Lucas S.M."/>
            <person name="Robertson H.M."/>
            <person name="Bork P."/>
            <person name="Koonin E.V."/>
            <person name="Zdobnov E.M."/>
            <person name="Grigoriev I.V."/>
            <person name="Lynch M."/>
            <person name="Boore J.L."/>
        </authorList>
    </citation>
    <scope>NUCLEOTIDE SEQUENCE [LARGE SCALE GENOMIC DNA]</scope>
</reference>
<evidence type="ECO:0000313" key="1">
    <source>
        <dbReference type="EMBL" id="EFX86958.1"/>
    </source>
</evidence>
<dbReference type="PANTHER" id="PTHR23263">
    <property type="entry name" value="SMALL PROLINE-RICH PROTEIN"/>
    <property type="match status" value="1"/>
</dbReference>
<dbReference type="OrthoDB" id="6379388at2759"/>
<dbReference type="EMBL" id="GL732528">
    <property type="protein sequence ID" value="EFX86958.1"/>
    <property type="molecule type" value="Genomic_DNA"/>
</dbReference>
<accession>E9G0S6</accession>
<sequence>MMKPEMETVNHPCCWLFGVSLMVESYTGVPVSPGCGRYPTATLLSYYATNIRKQFLHLKGLYYTDEFKYYSSPSKYQTEGPVYYTTIALECYNTTCAAPNYDTVAPKCYTSMHNQFAIVYFDVVLLLEYYTTKAAEYYTTKAAEYYTTKAAEYYTTKAAEYYTTKAAEYYTTSYAATTFYIEAPKFYS</sequence>
<keyword evidence="2" id="KW-1185">Reference proteome</keyword>
<proteinExistence type="predicted"/>
<dbReference type="Proteomes" id="UP000000305">
    <property type="component" value="Unassembled WGS sequence"/>
</dbReference>
<organism evidence="1 2">
    <name type="scientific">Daphnia pulex</name>
    <name type="common">Water flea</name>
    <dbReference type="NCBI Taxonomy" id="6669"/>
    <lineage>
        <taxon>Eukaryota</taxon>
        <taxon>Metazoa</taxon>
        <taxon>Ecdysozoa</taxon>
        <taxon>Arthropoda</taxon>
        <taxon>Crustacea</taxon>
        <taxon>Branchiopoda</taxon>
        <taxon>Diplostraca</taxon>
        <taxon>Cladocera</taxon>
        <taxon>Anomopoda</taxon>
        <taxon>Daphniidae</taxon>
        <taxon>Daphnia</taxon>
    </lineage>
</organism>
<gene>
    <name evidence="1" type="ORF">DAPPUDRAFT_235764</name>
</gene>
<protein>
    <submittedName>
        <fullName evidence="1">Uncharacterized protein</fullName>
    </submittedName>
</protein>
<dbReference type="HOGENOM" id="CLU_1596208_0_0_1"/>
<dbReference type="KEGG" id="dpx:DAPPUDRAFT_235764"/>
<name>E9G0S6_DAPPU</name>
<dbReference type="PhylomeDB" id="E9G0S6"/>
<dbReference type="AlphaFoldDB" id="E9G0S6"/>